<sequence>MKKQLLFFIFFLGNLLAHGQSEYGILVISTLSPSVGWDGSHAGSMRLSIGGTVITKGVNTGSETEIEYDFFYVTDNPSTIEYYSSTAGNKNGTDCKLSKSTTYDKDSFARDYFGGCIGDFEVISLHIPDPEDTNQKCIEDVITLKNGWNWQYKYDNSSWTPFAAQFQDKASISFKIKDLGYSGQSKIYFQSGYKTNFTNTMPYDIIPCSSNLISTSNPNYTLCNYSNGDVTFTFSRPLEPGENYLFTRNPVGSNIVTSANSNDADKVEKISATTFKWKNIPPGNYEFKFQNQFENNTPSTLSPVTYFTITARQKVTFTTMPVQPNCSTDSGGILITAAGGTPPYFYILDNQTKKELTTNPYTIPMLSEGIHNVIVIDSNNCIEN</sequence>
<evidence type="ECO:0000313" key="2">
    <source>
        <dbReference type="Proteomes" id="UP000675047"/>
    </source>
</evidence>
<gene>
    <name evidence="1" type="ORF">J3495_07685</name>
</gene>
<comment type="caution">
    <text evidence="1">The sequence shown here is derived from an EMBL/GenBank/DDBJ whole genome shotgun (WGS) entry which is preliminary data.</text>
</comment>
<keyword evidence="2" id="KW-1185">Reference proteome</keyword>
<dbReference type="Proteomes" id="UP000675047">
    <property type="component" value="Unassembled WGS sequence"/>
</dbReference>
<dbReference type="EMBL" id="JAGFBV010000009">
    <property type="protein sequence ID" value="MBP4137970.1"/>
    <property type="molecule type" value="Genomic_DNA"/>
</dbReference>
<protein>
    <recommendedName>
        <fullName evidence="3">SprB repeat-containing protein</fullName>
    </recommendedName>
</protein>
<reference evidence="1 2" key="1">
    <citation type="submission" date="2021-03" db="EMBL/GenBank/DDBJ databases">
        <title>Flavobacterium Flabelliformis Sp. Nov. And Flavobacterium Geliluteum Sp. Nov., Two Novel Multidrug Resistant Psychrophilic Species Isolated From Antarctica.</title>
        <authorList>
            <person name="Kralova S."/>
            <person name="Busse H.J."/>
            <person name="Bezdicek M."/>
            <person name="Nykrynova M."/>
            <person name="Kroupova E."/>
            <person name="Krsek D."/>
            <person name="Sedlacek I."/>
        </authorList>
    </citation>
    <scope>NUCLEOTIDE SEQUENCE [LARGE SCALE GENOMIC DNA]</scope>
    <source>
        <strain evidence="1 2">P7388</strain>
    </source>
</reference>
<name>A0A940X7W1_9FLAO</name>
<evidence type="ECO:0000313" key="1">
    <source>
        <dbReference type="EMBL" id="MBP4137970.1"/>
    </source>
</evidence>
<dbReference type="AlphaFoldDB" id="A0A940X7W1"/>
<proteinExistence type="predicted"/>
<evidence type="ECO:0008006" key="3">
    <source>
        <dbReference type="Google" id="ProtNLM"/>
    </source>
</evidence>
<accession>A0A940X7W1</accession>
<organism evidence="1 2">
    <name type="scientific">Flavobacterium geliluteum</name>
    <dbReference type="NCBI Taxonomy" id="2816120"/>
    <lineage>
        <taxon>Bacteria</taxon>
        <taxon>Pseudomonadati</taxon>
        <taxon>Bacteroidota</taxon>
        <taxon>Flavobacteriia</taxon>
        <taxon>Flavobacteriales</taxon>
        <taxon>Flavobacteriaceae</taxon>
        <taxon>Flavobacterium</taxon>
    </lineage>
</organism>
<dbReference type="RefSeq" id="WP_210665974.1">
    <property type="nucleotide sequence ID" value="NZ_JAGFBV010000009.1"/>
</dbReference>